<dbReference type="Pfam" id="PF02557">
    <property type="entry name" value="VanY"/>
    <property type="match status" value="1"/>
</dbReference>
<dbReference type="EC" id="3.4.16.4" evidence="5"/>
<dbReference type="InterPro" id="IPR058193">
    <property type="entry name" value="VanY/YodJ_core_dom"/>
</dbReference>
<dbReference type="InterPro" id="IPR036365">
    <property type="entry name" value="PGBD-like_sf"/>
</dbReference>
<dbReference type="SUPFAM" id="SSF55166">
    <property type="entry name" value="Hedgehog/DD-peptidase"/>
    <property type="match status" value="1"/>
</dbReference>
<dbReference type="Proteomes" id="UP001519294">
    <property type="component" value="Unassembled WGS sequence"/>
</dbReference>
<dbReference type="SUPFAM" id="SSF47090">
    <property type="entry name" value="PGBD-like"/>
    <property type="match status" value="1"/>
</dbReference>
<dbReference type="InterPro" id="IPR052179">
    <property type="entry name" value="DD-CPase-like"/>
</dbReference>
<evidence type="ECO:0000256" key="1">
    <source>
        <dbReference type="SAM" id="MobiDB-lite"/>
    </source>
</evidence>
<feature type="domain" description="Peptidoglycan binding-like" evidence="3">
    <location>
        <begin position="62"/>
        <end position="117"/>
    </location>
</feature>
<feature type="chain" id="PRO_5045323928" evidence="2">
    <location>
        <begin position="28"/>
        <end position="339"/>
    </location>
</feature>
<comment type="caution">
    <text evidence="5">The sequence shown here is derived from an EMBL/GenBank/DDBJ whole genome shotgun (WGS) entry which is preliminary data.</text>
</comment>
<feature type="region of interest" description="Disordered" evidence="1">
    <location>
        <begin position="122"/>
        <end position="145"/>
    </location>
</feature>
<dbReference type="InterPro" id="IPR009045">
    <property type="entry name" value="Zn_M74/Hedgehog-like"/>
</dbReference>
<accession>A0ABS4S748</accession>
<feature type="compositionally biased region" description="Basic and acidic residues" evidence="1">
    <location>
        <begin position="30"/>
        <end position="63"/>
    </location>
</feature>
<evidence type="ECO:0000313" key="6">
    <source>
        <dbReference type="Proteomes" id="UP001519294"/>
    </source>
</evidence>
<evidence type="ECO:0000256" key="2">
    <source>
        <dbReference type="SAM" id="SignalP"/>
    </source>
</evidence>
<sequence>MSTKSLKMFILAASLLFITACSSPANSTDEENHTDSRTTAEELNKNEKQDLPDKTLQKGDQDKSVQHLQAALKEINYPIEANGKFDAETTWAITDIQLQLDDLDITGIYDMDTKEAINKAVKDKQEINPGSGLKQPEKDSGAKDKTVANPYEILSVVNKQSALPADYTPVDLVVPDIPFPFTEDLPKKQMRKVAAKALEEMFEASEEAGLDLVAQSGYRSFERQEAIFASNSQEHGKEAANNFSARAGESEHQTGLTMDVTTPSIENQLIIEFGETEEGKWLQQHAADYGYIIRYPKGKEDITNYQYEPWHIRYVGKKAAKEIMINELTLEEYIEKITN</sequence>
<organism evidence="5 6">
    <name type="scientific">Virgibacillus alimentarius</name>
    <dbReference type="NCBI Taxonomy" id="698769"/>
    <lineage>
        <taxon>Bacteria</taxon>
        <taxon>Bacillati</taxon>
        <taxon>Bacillota</taxon>
        <taxon>Bacilli</taxon>
        <taxon>Bacillales</taxon>
        <taxon>Bacillaceae</taxon>
        <taxon>Virgibacillus</taxon>
    </lineage>
</organism>
<dbReference type="EMBL" id="JAGIKX010000006">
    <property type="protein sequence ID" value="MBP2257229.1"/>
    <property type="molecule type" value="Genomic_DNA"/>
</dbReference>
<feature type="domain" description="D-alanyl-D-alanine carboxypeptidase-like core" evidence="4">
    <location>
        <begin position="188"/>
        <end position="317"/>
    </location>
</feature>
<evidence type="ECO:0000259" key="4">
    <source>
        <dbReference type="Pfam" id="PF02557"/>
    </source>
</evidence>
<keyword evidence="5" id="KW-0378">Hydrolase</keyword>
<reference evidence="5 6" key="1">
    <citation type="submission" date="2021-03" db="EMBL/GenBank/DDBJ databases">
        <title>Genomic Encyclopedia of Type Strains, Phase IV (KMG-IV): sequencing the most valuable type-strain genomes for metagenomic binning, comparative biology and taxonomic classification.</title>
        <authorList>
            <person name="Goeker M."/>
        </authorList>
    </citation>
    <scope>NUCLEOTIDE SEQUENCE [LARGE SCALE GENOMIC DNA]</scope>
    <source>
        <strain evidence="5 6">DSM 25790</strain>
    </source>
</reference>
<feature type="compositionally biased region" description="Basic and acidic residues" evidence="1">
    <location>
        <begin position="135"/>
        <end position="145"/>
    </location>
</feature>
<dbReference type="RefSeq" id="WP_029267414.1">
    <property type="nucleotide sequence ID" value="NZ_JAGIKX010000006.1"/>
</dbReference>
<dbReference type="InterPro" id="IPR003709">
    <property type="entry name" value="VanY-like_core_dom"/>
</dbReference>
<dbReference type="InterPro" id="IPR002477">
    <property type="entry name" value="Peptidoglycan-bd-like"/>
</dbReference>
<keyword evidence="5" id="KW-0121">Carboxypeptidase</keyword>
<dbReference type="Pfam" id="PF01471">
    <property type="entry name" value="PG_binding_1"/>
    <property type="match status" value="1"/>
</dbReference>
<proteinExistence type="predicted"/>
<feature type="region of interest" description="Disordered" evidence="1">
    <location>
        <begin position="24"/>
        <end position="63"/>
    </location>
</feature>
<protein>
    <submittedName>
        <fullName evidence="5">D-alanyl-D-alanine carboxypeptidase</fullName>
        <ecNumber evidence="5">3.4.16.4</ecNumber>
    </submittedName>
</protein>
<dbReference type="PANTHER" id="PTHR34385:SF1">
    <property type="entry name" value="PEPTIDOGLYCAN L-ALANYL-D-GLUTAMATE ENDOPEPTIDASE CWLK"/>
    <property type="match status" value="1"/>
</dbReference>
<feature type="signal peptide" evidence="2">
    <location>
        <begin position="1"/>
        <end position="27"/>
    </location>
</feature>
<gene>
    <name evidence="5" type="ORF">J2Z81_001177</name>
</gene>
<keyword evidence="5" id="KW-0645">Protease</keyword>
<name>A0ABS4S748_9BACI</name>
<evidence type="ECO:0000259" key="3">
    <source>
        <dbReference type="Pfam" id="PF01471"/>
    </source>
</evidence>
<keyword evidence="6" id="KW-1185">Reference proteome</keyword>
<dbReference type="Gene3D" id="3.30.1380.10">
    <property type="match status" value="1"/>
</dbReference>
<dbReference type="Gene3D" id="1.10.101.10">
    <property type="entry name" value="PGBD-like superfamily/PGBD"/>
    <property type="match status" value="1"/>
</dbReference>
<dbReference type="InterPro" id="IPR036366">
    <property type="entry name" value="PGBDSf"/>
</dbReference>
<dbReference type="CDD" id="cd14852">
    <property type="entry name" value="LD-carboxypeptidase"/>
    <property type="match status" value="1"/>
</dbReference>
<dbReference type="PANTHER" id="PTHR34385">
    <property type="entry name" value="D-ALANYL-D-ALANINE CARBOXYPEPTIDASE"/>
    <property type="match status" value="1"/>
</dbReference>
<dbReference type="PROSITE" id="PS51257">
    <property type="entry name" value="PROKAR_LIPOPROTEIN"/>
    <property type="match status" value="1"/>
</dbReference>
<dbReference type="GO" id="GO:0009002">
    <property type="term" value="F:serine-type D-Ala-D-Ala carboxypeptidase activity"/>
    <property type="evidence" value="ECO:0007669"/>
    <property type="project" value="UniProtKB-EC"/>
</dbReference>
<evidence type="ECO:0000313" key="5">
    <source>
        <dbReference type="EMBL" id="MBP2257229.1"/>
    </source>
</evidence>
<keyword evidence="2" id="KW-0732">Signal</keyword>